<dbReference type="Proteomes" id="UP001371456">
    <property type="component" value="Unassembled WGS sequence"/>
</dbReference>
<dbReference type="PRINTS" id="PR00131">
    <property type="entry name" value="GLHYDRLASE1"/>
</dbReference>
<dbReference type="GO" id="GO:0008422">
    <property type="term" value="F:beta-glucosidase activity"/>
    <property type="evidence" value="ECO:0007669"/>
    <property type="project" value="TreeGrafter"/>
</dbReference>
<dbReference type="SUPFAM" id="SSF51445">
    <property type="entry name" value="(Trans)glycosidases"/>
    <property type="match status" value="2"/>
</dbReference>
<evidence type="ECO:0000256" key="1">
    <source>
        <dbReference type="ARBA" id="ARBA00010838"/>
    </source>
</evidence>
<evidence type="ECO:0000313" key="4">
    <source>
        <dbReference type="Proteomes" id="UP001371456"/>
    </source>
</evidence>
<dbReference type="GO" id="GO:0005975">
    <property type="term" value="P:carbohydrate metabolic process"/>
    <property type="evidence" value="ECO:0007669"/>
    <property type="project" value="InterPro"/>
</dbReference>
<dbReference type="PANTHER" id="PTHR10353:SF300">
    <property type="entry name" value="BETA-GLUCOSIDASE 18-LIKE"/>
    <property type="match status" value="1"/>
</dbReference>
<sequence>MQLLDPLVYGDYPIEMRHYLGTKLPIFNGEEKILIKNSTDFIGLNHYTTYFAKDCLNSNCTCMESDVLCTHGENRAIRGYVLITGQKDGAYIGDQMGMPGLYVVPQGMEDIVDYVNKRYNNLPIFVTENGKGYASNENQEGYDMDQDRKRIKYHKAYLASLARSIRLPVRSLLRFKCASKFWKTLISSDHFKAKHYNHAKNNKKILITRVLPDHTTSYYCSSLSSPQPLQKLGCCPSNNKPNRLGYDSISDDYKILKIDNNGGDSSRPPSKILALKCGSWRKIDNYPRIFHNSTYRNDPLTFVCGSFHWISKDDEDIDLMASLGVNAYRFSISWSRILPRIIPFVTIHHNDYPQEFEDRFQAWLSPLMQLLDPLVYGDYPIEMRHYLGTKLPIFSGEEKILIKNSTDFIGLNHYTTYFAKDCLNSNCTCMESDILCTHGENRAIRGYVLITGQKDGAYIGDQMGMPGSYVVPQGMEDIIDYVNKRYNNLPIFVTENGKGYASNENQEGYDMDQDRKRIKYHKAYLASLARSISFITKVWYTRLKFNFFYMQESFQKI</sequence>
<dbReference type="PANTHER" id="PTHR10353">
    <property type="entry name" value="GLYCOSYL HYDROLASE"/>
    <property type="match status" value="1"/>
</dbReference>
<dbReference type="InterPro" id="IPR017853">
    <property type="entry name" value="GH"/>
</dbReference>
<evidence type="ECO:0000256" key="2">
    <source>
        <dbReference type="RuleBase" id="RU003690"/>
    </source>
</evidence>
<dbReference type="SUPFAM" id="SSF81383">
    <property type="entry name" value="F-box domain"/>
    <property type="match status" value="1"/>
</dbReference>
<keyword evidence="4" id="KW-1185">Reference proteome</keyword>
<evidence type="ECO:0000313" key="3">
    <source>
        <dbReference type="EMBL" id="KAK6785482.1"/>
    </source>
</evidence>
<dbReference type="InterPro" id="IPR001360">
    <property type="entry name" value="Glyco_hydro_1"/>
</dbReference>
<protein>
    <recommendedName>
        <fullName evidence="5">Beta-glucosidase</fullName>
    </recommendedName>
</protein>
<comment type="caution">
    <text evidence="3">The sequence shown here is derived from an EMBL/GenBank/DDBJ whole genome shotgun (WGS) entry which is preliminary data.</text>
</comment>
<accession>A0AAN8TI91</accession>
<organism evidence="3 4">
    <name type="scientific">Solanum bulbocastanum</name>
    <name type="common">Wild potato</name>
    <dbReference type="NCBI Taxonomy" id="147425"/>
    <lineage>
        <taxon>Eukaryota</taxon>
        <taxon>Viridiplantae</taxon>
        <taxon>Streptophyta</taxon>
        <taxon>Embryophyta</taxon>
        <taxon>Tracheophyta</taxon>
        <taxon>Spermatophyta</taxon>
        <taxon>Magnoliopsida</taxon>
        <taxon>eudicotyledons</taxon>
        <taxon>Gunneridae</taxon>
        <taxon>Pentapetalae</taxon>
        <taxon>asterids</taxon>
        <taxon>lamiids</taxon>
        <taxon>Solanales</taxon>
        <taxon>Solanaceae</taxon>
        <taxon>Solanoideae</taxon>
        <taxon>Solaneae</taxon>
        <taxon>Solanum</taxon>
    </lineage>
</organism>
<gene>
    <name evidence="3" type="ORF">RDI58_018937</name>
</gene>
<dbReference type="AlphaFoldDB" id="A0AAN8TI91"/>
<proteinExistence type="inferred from homology"/>
<comment type="similarity">
    <text evidence="1 2">Belongs to the glycosyl hydrolase 1 family.</text>
</comment>
<reference evidence="3 4" key="1">
    <citation type="submission" date="2024-02" db="EMBL/GenBank/DDBJ databases">
        <title>de novo genome assembly of Solanum bulbocastanum strain 11H21.</title>
        <authorList>
            <person name="Hosaka A.J."/>
        </authorList>
    </citation>
    <scope>NUCLEOTIDE SEQUENCE [LARGE SCALE GENOMIC DNA]</scope>
    <source>
        <tissue evidence="3">Young leaves</tissue>
    </source>
</reference>
<dbReference type="Pfam" id="PF00232">
    <property type="entry name" value="Glyco_hydro_1"/>
    <property type="match status" value="3"/>
</dbReference>
<dbReference type="EMBL" id="JBANQN010000007">
    <property type="protein sequence ID" value="KAK6785482.1"/>
    <property type="molecule type" value="Genomic_DNA"/>
</dbReference>
<name>A0AAN8TI91_SOLBU</name>
<dbReference type="Gene3D" id="3.20.20.80">
    <property type="entry name" value="Glycosidases"/>
    <property type="match status" value="3"/>
</dbReference>
<dbReference type="InterPro" id="IPR036047">
    <property type="entry name" value="F-box-like_dom_sf"/>
</dbReference>
<evidence type="ECO:0008006" key="5">
    <source>
        <dbReference type="Google" id="ProtNLM"/>
    </source>
</evidence>